<accession>A0A9E7I0I0</accession>
<evidence type="ECO:0000256" key="1">
    <source>
        <dbReference type="SAM" id="MobiDB-lite"/>
    </source>
</evidence>
<reference evidence="2" key="1">
    <citation type="submission" date="2022-05" db="EMBL/GenBank/DDBJ databases">
        <title>The Musa troglodytarum L. genome provides insights into the mechanism of non-climacteric behaviour and enrichment of carotenoids.</title>
        <authorList>
            <person name="Wang J."/>
        </authorList>
    </citation>
    <scope>NUCLEOTIDE SEQUENCE</scope>
    <source>
        <tissue evidence="2">Leaf</tissue>
    </source>
</reference>
<dbReference type="EMBL" id="CP097511">
    <property type="protein sequence ID" value="URE43415.1"/>
    <property type="molecule type" value="Genomic_DNA"/>
</dbReference>
<sequence length="125" mass="14597">MLKRNASRTLESTRFTIGEGRAYRWSHLIFRFEFSNRRRIVSSTEGTLSILYGCRPLLKVKTRGKTKETKKNQRDVTRNPPRSFDPRSRWRRNTKLGDKTDLSPVTDLAKVLLGKELQLVVGWMS</sequence>
<dbReference type="OrthoDB" id="5348404at2759"/>
<protein>
    <submittedName>
        <fullName evidence="2">Uncharacterized protein</fullName>
    </submittedName>
</protein>
<dbReference type="AlphaFoldDB" id="A0A9E7I0I0"/>
<gene>
    <name evidence="2" type="ORF">MUK42_15177</name>
</gene>
<dbReference type="Proteomes" id="UP001055439">
    <property type="component" value="Chromosome 9"/>
</dbReference>
<dbReference type="EMBL" id="CP097511">
    <property type="protein sequence ID" value="URE43416.1"/>
    <property type="molecule type" value="Genomic_DNA"/>
</dbReference>
<dbReference type="EMBL" id="CP097511">
    <property type="protein sequence ID" value="URE43425.1"/>
    <property type="molecule type" value="Genomic_DNA"/>
</dbReference>
<dbReference type="EMBL" id="CP097511">
    <property type="protein sequence ID" value="URE43422.1"/>
    <property type="molecule type" value="Genomic_DNA"/>
</dbReference>
<evidence type="ECO:0000313" key="3">
    <source>
        <dbReference type="Proteomes" id="UP001055439"/>
    </source>
</evidence>
<evidence type="ECO:0000313" key="2">
    <source>
        <dbReference type="EMBL" id="URE43425.1"/>
    </source>
</evidence>
<organism evidence="2 3">
    <name type="scientific">Musa troglodytarum</name>
    <name type="common">fe'i banana</name>
    <dbReference type="NCBI Taxonomy" id="320322"/>
    <lineage>
        <taxon>Eukaryota</taxon>
        <taxon>Viridiplantae</taxon>
        <taxon>Streptophyta</taxon>
        <taxon>Embryophyta</taxon>
        <taxon>Tracheophyta</taxon>
        <taxon>Spermatophyta</taxon>
        <taxon>Magnoliopsida</taxon>
        <taxon>Liliopsida</taxon>
        <taxon>Zingiberales</taxon>
        <taxon>Musaceae</taxon>
        <taxon>Musa</taxon>
    </lineage>
</organism>
<proteinExistence type="predicted"/>
<name>A0A9E7I0I0_9LILI</name>
<feature type="region of interest" description="Disordered" evidence="1">
    <location>
        <begin position="62"/>
        <end position="98"/>
    </location>
</feature>
<feature type="compositionally biased region" description="Basic and acidic residues" evidence="1">
    <location>
        <begin position="65"/>
        <end position="77"/>
    </location>
</feature>
<keyword evidence="3" id="KW-1185">Reference proteome</keyword>